<comment type="caution">
    <text evidence="3">The sequence shown here is derived from an EMBL/GenBank/DDBJ whole genome shotgun (WGS) entry which is preliminary data.</text>
</comment>
<keyword evidence="4" id="KW-1185">Reference proteome</keyword>
<organism evidence="3 4">
    <name type="scientific">Prosthecobacter fluviatilis</name>
    <dbReference type="NCBI Taxonomy" id="445931"/>
    <lineage>
        <taxon>Bacteria</taxon>
        <taxon>Pseudomonadati</taxon>
        <taxon>Verrucomicrobiota</taxon>
        <taxon>Verrucomicrobiia</taxon>
        <taxon>Verrucomicrobiales</taxon>
        <taxon>Verrucomicrobiaceae</taxon>
        <taxon>Prosthecobacter</taxon>
    </lineage>
</organism>
<evidence type="ECO:0000313" key="3">
    <source>
        <dbReference type="EMBL" id="MFC5457937.1"/>
    </source>
</evidence>
<dbReference type="Proteomes" id="UP001596052">
    <property type="component" value="Unassembled WGS sequence"/>
</dbReference>
<keyword evidence="2" id="KW-0812">Transmembrane</keyword>
<keyword evidence="2" id="KW-0472">Membrane</keyword>
<feature type="transmembrane region" description="Helical" evidence="2">
    <location>
        <begin position="152"/>
        <end position="170"/>
    </location>
</feature>
<evidence type="ECO:0000313" key="4">
    <source>
        <dbReference type="Proteomes" id="UP001596052"/>
    </source>
</evidence>
<gene>
    <name evidence="3" type="ORF">ACFQDI_23910</name>
</gene>
<reference evidence="4" key="1">
    <citation type="journal article" date="2019" name="Int. J. Syst. Evol. Microbiol.">
        <title>The Global Catalogue of Microorganisms (GCM) 10K type strain sequencing project: providing services to taxonomists for standard genome sequencing and annotation.</title>
        <authorList>
            <consortium name="The Broad Institute Genomics Platform"/>
            <consortium name="The Broad Institute Genome Sequencing Center for Infectious Disease"/>
            <person name="Wu L."/>
            <person name="Ma J."/>
        </authorList>
    </citation>
    <scope>NUCLEOTIDE SEQUENCE [LARGE SCALE GENOMIC DNA]</scope>
    <source>
        <strain evidence="4">CGMCC 4.1469</strain>
    </source>
</reference>
<feature type="region of interest" description="Disordered" evidence="1">
    <location>
        <begin position="202"/>
        <end position="227"/>
    </location>
</feature>
<evidence type="ECO:0000256" key="1">
    <source>
        <dbReference type="SAM" id="MobiDB-lite"/>
    </source>
</evidence>
<feature type="transmembrane region" description="Helical" evidence="2">
    <location>
        <begin position="113"/>
        <end position="140"/>
    </location>
</feature>
<keyword evidence="2" id="KW-1133">Transmembrane helix</keyword>
<evidence type="ECO:0000256" key="2">
    <source>
        <dbReference type="SAM" id="Phobius"/>
    </source>
</evidence>
<accession>A0ABW0KYY5</accession>
<dbReference type="EMBL" id="JBHSMQ010000014">
    <property type="protein sequence ID" value="MFC5457937.1"/>
    <property type="molecule type" value="Genomic_DNA"/>
</dbReference>
<dbReference type="RefSeq" id="WP_377171776.1">
    <property type="nucleotide sequence ID" value="NZ_JBHSMQ010000014.1"/>
</dbReference>
<sequence length="417" mass="44336">MPLFCCGQCGQSIDADDSLAGTEVGCPGCGTTILVPVCARNPSYQPYQAPAYIQTRGSTPAGQSSSASDEWLRRAPLLGTGVAFVLCFIKKLVEPVSALDSALGNVGLVSSFAGAIGYTIAAGLFALIAALVIAGIAAALRKSFVSVLARSYGITVVLLSLLMLAGSFSGSRNLSGPAPAPASSPQVTQNIHDELNKLQSELEKMQQGSPPANDAAPQTPPAEPSDDLGKMLVISRQYFAEIAALQKDYTDEIAKIGFLRVLDGERILKDQDSSESYDLLARARVLLKKYGVKMREAIASFPAKVRDSHISPAGKADHIRSAETGVEAALKTFDETWALEGSAVDGIQTIIDLLSRRRGHWHMSKGLFMFDDGGDLTAFNASMAKINAAVARQNEIKEQGQRDTGKMFDDLRAVIPK</sequence>
<proteinExistence type="predicted"/>
<name>A0ABW0KYY5_9BACT</name>
<protein>
    <submittedName>
        <fullName evidence="3">Uncharacterized protein</fullName>
    </submittedName>
</protein>